<dbReference type="HAMAP" id="MF_01930">
    <property type="entry name" value="PurN"/>
    <property type="match status" value="1"/>
</dbReference>
<feature type="binding site" evidence="6">
    <location>
        <position position="66"/>
    </location>
    <ligand>
        <name>(6R)-10-formyltetrahydrofolate</name>
        <dbReference type="ChEBI" id="CHEBI:195366"/>
    </ligand>
</feature>
<dbReference type="InterPro" id="IPR002376">
    <property type="entry name" value="Formyl_transf_N"/>
</dbReference>
<dbReference type="CDD" id="cd08645">
    <property type="entry name" value="FMT_core_GART"/>
    <property type="match status" value="1"/>
</dbReference>
<sequence>MSKKKSPNTKKIVIFASGSGTNAENIIKYFQNSKNIEVVAVLSNRRSAGALKRAHDLNVKALLFDKEALYQTNDVLNVLKDMNPDIIVLAGFLWLFPSNIIQEFPDKIINIHPALLPKYGGKGMYGSRVHETVIEDKEKESGITIHYVNEKYDEGNTIFQATTGIENHDTAESLAAKIHDLEYRHFPEVIQQLLEKNN</sequence>
<dbReference type="EC" id="2.1.2.2" evidence="6"/>
<dbReference type="InterPro" id="IPR004607">
    <property type="entry name" value="GART"/>
</dbReference>
<protein>
    <recommendedName>
        <fullName evidence="6">Phosphoribosylglycinamide formyltransferase</fullName>
        <ecNumber evidence="6">2.1.2.2</ecNumber>
    </recommendedName>
    <alternativeName>
        <fullName evidence="6">5'-phosphoribosylglycinamide transformylase</fullName>
    </alternativeName>
    <alternativeName>
        <fullName evidence="6">GAR transformylase</fullName>
        <shortName evidence="6">GART</shortName>
    </alternativeName>
</protein>
<evidence type="ECO:0000256" key="3">
    <source>
        <dbReference type="ARBA" id="ARBA00022755"/>
    </source>
</evidence>
<dbReference type="GO" id="GO:0006189">
    <property type="term" value="P:'de novo' IMP biosynthetic process"/>
    <property type="evidence" value="ECO:0007669"/>
    <property type="project" value="UniProtKB-UniRule"/>
</dbReference>
<comment type="caution">
    <text evidence="8">The sequence shown here is derived from an EMBL/GenBank/DDBJ whole genome shotgun (WGS) entry which is preliminary data.</text>
</comment>
<dbReference type="GO" id="GO:0004644">
    <property type="term" value="F:phosphoribosylglycinamide formyltransferase activity"/>
    <property type="evidence" value="ECO:0007669"/>
    <property type="project" value="UniProtKB-UniRule"/>
</dbReference>
<feature type="binding site" evidence="6">
    <location>
        <begin position="20"/>
        <end position="22"/>
    </location>
    <ligand>
        <name>N(1)-(5-phospho-beta-D-ribosyl)glycinamide</name>
        <dbReference type="ChEBI" id="CHEBI:143788"/>
    </ligand>
</feature>
<evidence type="ECO:0000313" key="9">
    <source>
        <dbReference type="Proteomes" id="UP001139414"/>
    </source>
</evidence>
<evidence type="ECO:0000313" key="8">
    <source>
        <dbReference type="EMBL" id="MCB7481971.1"/>
    </source>
</evidence>
<keyword evidence="2 6" id="KW-0808">Transferase</keyword>
<comment type="catalytic activity">
    <reaction evidence="5 6">
        <text>N(1)-(5-phospho-beta-D-ribosyl)glycinamide + (6R)-10-formyltetrahydrofolate = N(2)-formyl-N(1)-(5-phospho-beta-D-ribosyl)glycinamide + (6S)-5,6,7,8-tetrahydrofolate + H(+)</text>
        <dbReference type="Rhea" id="RHEA:15053"/>
        <dbReference type="ChEBI" id="CHEBI:15378"/>
        <dbReference type="ChEBI" id="CHEBI:57453"/>
        <dbReference type="ChEBI" id="CHEBI:143788"/>
        <dbReference type="ChEBI" id="CHEBI:147286"/>
        <dbReference type="ChEBI" id="CHEBI:195366"/>
        <dbReference type="EC" id="2.1.2.2"/>
    </reaction>
</comment>
<evidence type="ECO:0000256" key="6">
    <source>
        <dbReference type="HAMAP-Rule" id="MF_01930"/>
    </source>
</evidence>
<feature type="active site" description="Proton donor" evidence="6">
    <location>
        <position position="112"/>
    </location>
</feature>
<reference evidence="8" key="1">
    <citation type="submission" date="2021-10" db="EMBL/GenBank/DDBJ databases">
        <title>Gramella sp. ASW11-100T, isolated from marine sediment.</title>
        <authorList>
            <person name="Xia C."/>
        </authorList>
    </citation>
    <scope>NUCLEOTIDE SEQUENCE</scope>
    <source>
        <strain evidence="8">ASW11-100</strain>
    </source>
</reference>
<comment type="function">
    <text evidence="6">Catalyzes the transfer of a formyl group from 10-formyltetrahydrofolate to 5-phospho-ribosyl-glycinamide (GAR), producing 5-phospho-ribosyl-N-formylglycinamide (FGAR) and tetrahydrofolate.</text>
</comment>
<dbReference type="Proteomes" id="UP001139414">
    <property type="component" value="Unassembled WGS sequence"/>
</dbReference>
<feature type="domain" description="Formyl transferase N-terminal" evidence="7">
    <location>
        <begin position="10"/>
        <end position="190"/>
    </location>
</feature>
<dbReference type="PANTHER" id="PTHR43369">
    <property type="entry name" value="PHOSPHORIBOSYLGLYCINAMIDE FORMYLTRANSFERASE"/>
    <property type="match status" value="1"/>
</dbReference>
<comment type="pathway">
    <text evidence="1 6">Purine metabolism; IMP biosynthesis via de novo pathway; N(2)-formyl-N(1)-(5-phospho-D-ribosyl)glycinamide from N(1)-(5-phospho-D-ribosyl)glycinamide (10-formyl THF route): step 1/1.</text>
</comment>
<dbReference type="SUPFAM" id="SSF53328">
    <property type="entry name" value="Formyltransferase"/>
    <property type="match status" value="1"/>
</dbReference>
<dbReference type="AlphaFoldDB" id="A0A9X1RY19"/>
<dbReference type="PANTHER" id="PTHR43369:SF2">
    <property type="entry name" value="PHOSPHORIBOSYLGLYCINAMIDE FORMYLTRANSFERASE"/>
    <property type="match status" value="1"/>
</dbReference>
<keyword evidence="3 6" id="KW-0658">Purine biosynthesis</keyword>
<proteinExistence type="inferred from homology"/>
<accession>A0A9X1RY19</accession>
<dbReference type="Pfam" id="PF00551">
    <property type="entry name" value="Formyl_trans_N"/>
    <property type="match status" value="1"/>
</dbReference>
<dbReference type="Gene3D" id="3.40.50.170">
    <property type="entry name" value="Formyl transferase, N-terminal domain"/>
    <property type="match status" value="1"/>
</dbReference>
<dbReference type="EMBL" id="JAJBZG010000005">
    <property type="protein sequence ID" value="MCB7481971.1"/>
    <property type="molecule type" value="Genomic_DNA"/>
</dbReference>
<dbReference type="InterPro" id="IPR001555">
    <property type="entry name" value="GART_AS"/>
</dbReference>
<dbReference type="GO" id="GO:0005829">
    <property type="term" value="C:cytosol"/>
    <property type="evidence" value="ECO:0007669"/>
    <property type="project" value="TreeGrafter"/>
</dbReference>
<evidence type="ECO:0000256" key="2">
    <source>
        <dbReference type="ARBA" id="ARBA00022679"/>
    </source>
</evidence>
<evidence type="ECO:0000256" key="1">
    <source>
        <dbReference type="ARBA" id="ARBA00005054"/>
    </source>
</evidence>
<name>A0A9X1RY19_9FLAO</name>
<evidence type="ECO:0000256" key="4">
    <source>
        <dbReference type="ARBA" id="ARBA00038440"/>
    </source>
</evidence>
<dbReference type="InterPro" id="IPR036477">
    <property type="entry name" value="Formyl_transf_N_sf"/>
</dbReference>
<comment type="caution">
    <text evidence="6">Lacks conserved residue(s) required for the propagation of feature annotation.</text>
</comment>
<feature type="binding site" evidence="6">
    <location>
        <position position="110"/>
    </location>
    <ligand>
        <name>(6R)-10-formyltetrahydrofolate</name>
        <dbReference type="ChEBI" id="CHEBI:195366"/>
    </ligand>
</feature>
<dbReference type="RefSeq" id="WP_229341333.1">
    <property type="nucleotide sequence ID" value="NZ_JAJBZG010000005.1"/>
</dbReference>
<evidence type="ECO:0000259" key="7">
    <source>
        <dbReference type="Pfam" id="PF00551"/>
    </source>
</evidence>
<evidence type="ECO:0000256" key="5">
    <source>
        <dbReference type="ARBA" id="ARBA00047664"/>
    </source>
</evidence>
<feature type="site" description="Raises pKa of active site His" evidence="6">
    <location>
        <position position="153"/>
    </location>
</feature>
<gene>
    <name evidence="6" type="primary">purN</name>
    <name evidence="8" type="ORF">LGQ90_11925</name>
</gene>
<keyword evidence="9" id="KW-1185">Reference proteome</keyword>
<comment type="similarity">
    <text evidence="4 6">Belongs to the GART family.</text>
</comment>
<organism evidence="8 9">
    <name type="scientific">Christiangramia sediminis</name>
    <dbReference type="NCBI Taxonomy" id="2881336"/>
    <lineage>
        <taxon>Bacteria</taxon>
        <taxon>Pseudomonadati</taxon>
        <taxon>Bacteroidota</taxon>
        <taxon>Flavobacteriia</taxon>
        <taxon>Flavobacteriales</taxon>
        <taxon>Flavobacteriaceae</taxon>
        <taxon>Christiangramia</taxon>
    </lineage>
</organism>
<dbReference type="PROSITE" id="PS00373">
    <property type="entry name" value="GART"/>
    <property type="match status" value="1"/>
</dbReference>